<reference evidence="3 4" key="1">
    <citation type="submission" date="2015-11" db="EMBL/GenBank/DDBJ databases">
        <authorList>
            <person name="Zhang Y."/>
            <person name="Guo Z."/>
        </authorList>
    </citation>
    <scope>NUCLEOTIDE SEQUENCE [LARGE SCALE GENOMIC DNA]</scope>
    <source>
        <strain evidence="3 4">KCTC 32221</strain>
    </source>
</reference>
<evidence type="ECO:0000313" key="4">
    <source>
        <dbReference type="Proteomes" id="UP000065641"/>
    </source>
</evidence>
<dbReference type="OrthoDB" id="8478097at2"/>
<protein>
    <submittedName>
        <fullName evidence="3">Outer membrane efflux protein</fullName>
    </submittedName>
</protein>
<dbReference type="SUPFAM" id="SSF56954">
    <property type="entry name" value="Outer membrane efflux proteins (OEP)"/>
    <property type="match status" value="1"/>
</dbReference>
<dbReference type="AlphaFoldDB" id="A0A0S2KEW5"/>
<dbReference type="RefSeq" id="WP_058022310.1">
    <property type="nucleotide sequence ID" value="NZ_CP013189.1"/>
</dbReference>
<feature type="signal peptide" evidence="2">
    <location>
        <begin position="1"/>
        <end position="27"/>
    </location>
</feature>
<gene>
    <name evidence="3" type="ORF">PS2015_2221</name>
</gene>
<accession>A0A0S2KEW5</accession>
<sequence length="420" mass="46387" precursor="true">MKHSVLSAKPLKLIASALLTLTITTQATGIDHEPLERSNQLDVQTVMQHALQASPERLLTDSASDQASAYRAIGQRWIVGSPSLEANIINDSLMSNVGQREMEAGVQVQLWRPGERSDARQRGSAYNSRSQAWQAWYQLMTAGRVRESLAELERADLAMSNAIVAQQHASRLLEITRQLQQAGSAAEMDVLQAESLLLAADKQVLAADAMVVDAEREYQILTGGLTARPAQALHEQQSTDEEISSNHPLVQLLQANLQISDAAILDAERQAKGSPSVQLGVRRERGDFAQPYVESVGISVSIPLSSRRVVNASTSDARASRTEAEVALINQMRSLTQQLHEVEHELHTLEQSLPLSEREHALAQRQLQMAETAYRNGEVDMTHVVRIMQQARAAENTFRELQLQQQHLISSYNQIIGVLP</sequence>
<dbReference type="EMBL" id="CP013189">
    <property type="protein sequence ID" value="ALO46856.1"/>
    <property type="molecule type" value="Genomic_DNA"/>
</dbReference>
<evidence type="ECO:0000256" key="2">
    <source>
        <dbReference type="SAM" id="SignalP"/>
    </source>
</evidence>
<dbReference type="KEGG" id="pspi:PS2015_2221"/>
<evidence type="ECO:0000256" key="1">
    <source>
        <dbReference type="SAM" id="Coils"/>
    </source>
</evidence>
<dbReference type="GO" id="GO:0015562">
    <property type="term" value="F:efflux transmembrane transporter activity"/>
    <property type="evidence" value="ECO:0007669"/>
    <property type="project" value="InterPro"/>
</dbReference>
<keyword evidence="4" id="KW-1185">Reference proteome</keyword>
<feature type="coiled-coil region" evidence="1">
    <location>
        <begin position="325"/>
        <end position="359"/>
    </location>
</feature>
<name>A0A0S2KEW5_9GAMM</name>
<dbReference type="Proteomes" id="UP000065641">
    <property type="component" value="Chromosome"/>
</dbReference>
<dbReference type="Gene3D" id="1.20.1600.10">
    <property type="entry name" value="Outer membrane efflux proteins (OEP)"/>
    <property type="match status" value="1"/>
</dbReference>
<feature type="chain" id="PRO_5006601575" evidence="2">
    <location>
        <begin position="28"/>
        <end position="420"/>
    </location>
</feature>
<evidence type="ECO:0000313" key="3">
    <source>
        <dbReference type="EMBL" id="ALO46856.1"/>
    </source>
</evidence>
<keyword evidence="2" id="KW-0732">Signal</keyword>
<keyword evidence="1" id="KW-0175">Coiled coil</keyword>
<proteinExistence type="predicted"/>
<organism evidence="3 4">
    <name type="scientific">Pseudohongiella spirulinae</name>
    <dbReference type="NCBI Taxonomy" id="1249552"/>
    <lineage>
        <taxon>Bacteria</taxon>
        <taxon>Pseudomonadati</taxon>
        <taxon>Pseudomonadota</taxon>
        <taxon>Gammaproteobacteria</taxon>
        <taxon>Pseudomonadales</taxon>
        <taxon>Pseudohongiellaceae</taxon>
        <taxon>Pseudohongiella</taxon>
    </lineage>
</organism>
<dbReference type="STRING" id="1249552.PS2015_2221"/>